<reference evidence="2" key="1">
    <citation type="journal article" date="2014" name="Proc. Natl. Acad. Sci. U.S.A.">
        <title>Extensive sampling of basidiomycete genomes demonstrates inadequacy of the white-rot/brown-rot paradigm for wood decay fungi.</title>
        <authorList>
            <person name="Riley R."/>
            <person name="Salamov A.A."/>
            <person name="Brown D.W."/>
            <person name="Nagy L.G."/>
            <person name="Floudas D."/>
            <person name="Held B.W."/>
            <person name="Levasseur A."/>
            <person name="Lombard V."/>
            <person name="Morin E."/>
            <person name="Otillar R."/>
            <person name="Lindquist E.A."/>
            <person name="Sun H."/>
            <person name="LaButti K.M."/>
            <person name="Schmutz J."/>
            <person name="Jabbour D."/>
            <person name="Luo H."/>
            <person name="Baker S.E."/>
            <person name="Pisabarro A.G."/>
            <person name="Walton J.D."/>
            <person name="Blanchette R.A."/>
            <person name="Henrissat B."/>
            <person name="Martin F."/>
            <person name="Cullen D."/>
            <person name="Hibbett D.S."/>
            <person name="Grigoriev I.V."/>
        </authorList>
    </citation>
    <scope>NUCLEOTIDE SEQUENCE [LARGE SCALE GENOMIC DNA]</scope>
    <source>
        <strain evidence="2">MUCL 33604</strain>
    </source>
</reference>
<proteinExistence type="predicted"/>
<organism evidence="1 2">
    <name type="scientific">Jaapia argillacea MUCL 33604</name>
    <dbReference type="NCBI Taxonomy" id="933084"/>
    <lineage>
        <taxon>Eukaryota</taxon>
        <taxon>Fungi</taxon>
        <taxon>Dikarya</taxon>
        <taxon>Basidiomycota</taxon>
        <taxon>Agaricomycotina</taxon>
        <taxon>Agaricomycetes</taxon>
        <taxon>Agaricomycetidae</taxon>
        <taxon>Jaapiales</taxon>
        <taxon>Jaapiaceae</taxon>
        <taxon>Jaapia</taxon>
    </lineage>
</organism>
<dbReference type="EMBL" id="KL197739">
    <property type="protein sequence ID" value="KDQ52615.1"/>
    <property type="molecule type" value="Genomic_DNA"/>
</dbReference>
<dbReference type="AlphaFoldDB" id="A0A067PFJ7"/>
<name>A0A067PFJ7_9AGAM</name>
<keyword evidence="2" id="KW-1185">Reference proteome</keyword>
<dbReference type="Proteomes" id="UP000027265">
    <property type="component" value="Unassembled WGS sequence"/>
</dbReference>
<gene>
    <name evidence="1" type="ORF">JAAARDRAFT_40218</name>
</gene>
<dbReference type="InParanoid" id="A0A067PFJ7"/>
<dbReference type="HOGENOM" id="CLU_2386476_0_0_1"/>
<protein>
    <submittedName>
        <fullName evidence="1">Uncharacterized protein</fullName>
    </submittedName>
</protein>
<evidence type="ECO:0000313" key="1">
    <source>
        <dbReference type="EMBL" id="KDQ52615.1"/>
    </source>
</evidence>
<sequence length="94" mass="10125">MTGMRGTSDVGMGYAITCTAASITCICRVDPTGDSRTISSPTLITPFQAPSHPNPHPPLIPCNSDAYSPNSYEIQRTPLVDFRGPFPEERTIAK</sequence>
<evidence type="ECO:0000313" key="2">
    <source>
        <dbReference type="Proteomes" id="UP000027265"/>
    </source>
</evidence>
<accession>A0A067PFJ7</accession>